<dbReference type="RefSeq" id="WP_012803130.1">
    <property type="nucleotide sequence ID" value="NC_013170.1"/>
</dbReference>
<evidence type="ECO:0000313" key="12">
    <source>
        <dbReference type="Proteomes" id="UP000000954"/>
    </source>
</evidence>
<dbReference type="CDD" id="cd05799">
    <property type="entry name" value="PGM2"/>
    <property type="match status" value="1"/>
</dbReference>
<dbReference type="GO" id="GO:0008973">
    <property type="term" value="F:phosphopentomutase activity"/>
    <property type="evidence" value="ECO:0007669"/>
    <property type="project" value="TreeGrafter"/>
</dbReference>
<dbReference type="KEGG" id="ccu:Ccur_07360"/>
<accession>C7MNF2</accession>
<evidence type="ECO:0000256" key="4">
    <source>
        <dbReference type="ARBA" id="ARBA00022723"/>
    </source>
</evidence>
<dbReference type="InterPro" id="IPR016066">
    <property type="entry name" value="A-D-PHexomutase_CS"/>
</dbReference>
<keyword evidence="5 7" id="KW-0460">Magnesium</keyword>
<dbReference type="STRING" id="469378.Ccur_07360"/>
<feature type="domain" description="Alpha-D-phosphohexomutase alpha/beta/alpha" evidence="8">
    <location>
        <begin position="45"/>
        <end position="182"/>
    </location>
</feature>
<evidence type="ECO:0000256" key="6">
    <source>
        <dbReference type="ARBA" id="ARBA00023235"/>
    </source>
</evidence>
<evidence type="ECO:0000256" key="7">
    <source>
        <dbReference type="RuleBase" id="RU004326"/>
    </source>
</evidence>
<dbReference type="InterPro" id="IPR036900">
    <property type="entry name" value="A-D-PHexomutase_C_sf"/>
</dbReference>
<dbReference type="PRINTS" id="PR00509">
    <property type="entry name" value="PGMPMM"/>
</dbReference>
<dbReference type="InterPro" id="IPR016055">
    <property type="entry name" value="A-D-PHexomutase_a/b/a-I/II/III"/>
</dbReference>
<evidence type="ECO:0000256" key="5">
    <source>
        <dbReference type="ARBA" id="ARBA00022842"/>
    </source>
</evidence>
<gene>
    <name evidence="11" type="ordered locus">Ccur_07360</name>
</gene>
<evidence type="ECO:0000256" key="3">
    <source>
        <dbReference type="ARBA" id="ARBA00022553"/>
    </source>
</evidence>
<dbReference type="AlphaFoldDB" id="C7MNF2"/>
<organism evidence="11 12">
    <name type="scientific">Cryptobacterium curtum (strain ATCC 700683 / DSM 15641 / CCUG 43107 / 12-3)</name>
    <dbReference type="NCBI Taxonomy" id="469378"/>
    <lineage>
        <taxon>Bacteria</taxon>
        <taxon>Bacillati</taxon>
        <taxon>Actinomycetota</taxon>
        <taxon>Coriobacteriia</taxon>
        <taxon>Eggerthellales</taxon>
        <taxon>Eggerthellaceae</taxon>
        <taxon>Cryptobacterium</taxon>
    </lineage>
</organism>
<evidence type="ECO:0000259" key="8">
    <source>
        <dbReference type="Pfam" id="PF02878"/>
    </source>
</evidence>
<comment type="cofactor">
    <cofactor evidence="1">
        <name>Mg(2+)</name>
        <dbReference type="ChEBI" id="CHEBI:18420"/>
    </cofactor>
</comment>
<dbReference type="SUPFAM" id="SSF55957">
    <property type="entry name" value="Phosphoglucomutase, C-terminal domain"/>
    <property type="match status" value="1"/>
</dbReference>
<evidence type="ECO:0000259" key="10">
    <source>
        <dbReference type="Pfam" id="PF02880"/>
    </source>
</evidence>
<protein>
    <submittedName>
        <fullName evidence="11">Phosphomannomutase</fullName>
    </submittedName>
</protein>
<dbReference type="PANTHER" id="PTHR45745:SF1">
    <property type="entry name" value="PHOSPHOGLUCOMUTASE 2B-RELATED"/>
    <property type="match status" value="1"/>
</dbReference>
<keyword evidence="6" id="KW-0413">Isomerase</keyword>
<dbReference type="SUPFAM" id="SSF53738">
    <property type="entry name" value="Phosphoglucomutase, first 3 domains"/>
    <property type="match status" value="3"/>
</dbReference>
<evidence type="ECO:0000256" key="1">
    <source>
        <dbReference type="ARBA" id="ARBA00001946"/>
    </source>
</evidence>
<dbReference type="GO" id="GO:0005975">
    <property type="term" value="P:carbohydrate metabolic process"/>
    <property type="evidence" value="ECO:0007669"/>
    <property type="project" value="InterPro"/>
</dbReference>
<dbReference type="Gene3D" id="3.40.120.10">
    <property type="entry name" value="Alpha-D-Glucose-1,6-Bisphosphate, subunit A, domain 3"/>
    <property type="match status" value="3"/>
</dbReference>
<keyword evidence="4 7" id="KW-0479">Metal-binding</keyword>
<proteinExistence type="inferred from homology"/>
<dbReference type="EMBL" id="CP001682">
    <property type="protein sequence ID" value="ACU94442.1"/>
    <property type="molecule type" value="Genomic_DNA"/>
</dbReference>
<dbReference type="GO" id="GO:0000287">
    <property type="term" value="F:magnesium ion binding"/>
    <property type="evidence" value="ECO:0007669"/>
    <property type="project" value="InterPro"/>
</dbReference>
<keyword evidence="12" id="KW-1185">Reference proteome</keyword>
<dbReference type="InterPro" id="IPR005841">
    <property type="entry name" value="Alpha-D-phosphohexomutase_SF"/>
</dbReference>
<evidence type="ECO:0000256" key="2">
    <source>
        <dbReference type="ARBA" id="ARBA00010231"/>
    </source>
</evidence>
<dbReference type="InterPro" id="IPR005845">
    <property type="entry name" value="A-D-PHexomutase_a/b/a-II"/>
</dbReference>
<name>C7MNF2_CRYCD</name>
<feature type="domain" description="Alpha-D-phosphohexomutase alpha/beta/alpha" evidence="10">
    <location>
        <begin position="328"/>
        <end position="455"/>
    </location>
</feature>
<keyword evidence="3" id="KW-0597">Phosphoprotein</keyword>
<dbReference type="Pfam" id="PF02879">
    <property type="entry name" value="PGM_PMM_II"/>
    <property type="match status" value="1"/>
</dbReference>
<sequence>MNEIKCEALRWRECAKDSDIIRELDELLDGTHDQALADAFFQNLSFGTAGLRGIIGAGTNRMNIYTVGKATQGLANYLNATVKDATPCVVIARDSRLKGELFARRAACVLAANGIAVRMFPRIEPVPALSYAVRFLEATAGIVLTASHNPAPYNGYKVYGADGCQMTSDTSAEISAAIDHIDAFDDVQDGNLDDFVSQGLITFVPDAVLDNFLDATLAARMSDPISPENPSTLRVTYTPLCGSGLELVSKVFDRLDIDDVHIVPEQRNPDGTFPTCPYPNPEVRQALEMGIALARQTGSDLLLATDPDADRVGVACRGKNNDYDLISGNEMGVLLFDYLCRARKEAGILPEKPVVVSTIVSTALLDAIAADYGATVIRTLTGFKYIGTVMNRLEAVDELDRFILGFEESYGYLGTQLVRDKDAVSTCMFICQMAQFWKGRGKSLSEALESLYQRYGFYENRTISIAFEGAAGAQEMAQLIERLRSHPFKNIATWPVREYIDYQQGVADLPQADVLEFRIDEGCKVIIRPSGTEPKIKAYLFGKASSQSEALTLLDTLEGAIRQVLQ</sequence>
<dbReference type="HOGENOM" id="CLU_016950_0_0_11"/>
<comment type="similarity">
    <text evidence="2 7">Belongs to the phosphohexose mutase family.</text>
</comment>
<dbReference type="GO" id="GO:0006166">
    <property type="term" value="P:purine ribonucleoside salvage"/>
    <property type="evidence" value="ECO:0007669"/>
    <property type="project" value="TreeGrafter"/>
</dbReference>
<dbReference type="PANTHER" id="PTHR45745">
    <property type="entry name" value="PHOSPHOMANNOMUTASE 45A"/>
    <property type="match status" value="1"/>
</dbReference>
<dbReference type="Pfam" id="PF02880">
    <property type="entry name" value="PGM_PMM_III"/>
    <property type="match status" value="1"/>
</dbReference>
<dbReference type="Proteomes" id="UP000000954">
    <property type="component" value="Chromosome"/>
</dbReference>
<feature type="domain" description="Alpha-D-phosphohexomutase alpha/beta/alpha" evidence="9">
    <location>
        <begin position="225"/>
        <end position="316"/>
    </location>
</feature>
<dbReference type="eggNOG" id="COG1109">
    <property type="taxonomic scope" value="Bacteria"/>
</dbReference>
<evidence type="ECO:0000259" key="9">
    <source>
        <dbReference type="Pfam" id="PF02879"/>
    </source>
</evidence>
<evidence type="ECO:0000313" key="11">
    <source>
        <dbReference type="EMBL" id="ACU94442.1"/>
    </source>
</evidence>
<dbReference type="Gene3D" id="3.30.310.50">
    <property type="entry name" value="Alpha-D-phosphohexomutase, C-terminal domain"/>
    <property type="match status" value="1"/>
</dbReference>
<dbReference type="Pfam" id="PF02878">
    <property type="entry name" value="PGM_PMM_I"/>
    <property type="match status" value="1"/>
</dbReference>
<dbReference type="InterPro" id="IPR005846">
    <property type="entry name" value="A-D-PHexomutase_a/b/a-III"/>
</dbReference>
<dbReference type="PROSITE" id="PS00710">
    <property type="entry name" value="PGM_PMM"/>
    <property type="match status" value="1"/>
</dbReference>
<reference evidence="11 12" key="1">
    <citation type="journal article" date="2009" name="Stand. Genomic Sci.">
        <title>Complete genome sequence of Cryptobacterium curtum type strain (12-3).</title>
        <authorList>
            <person name="Mavrommatis K."/>
            <person name="Pukall R."/>
            <person name="Rohde C."/>
            <person name="Chen F."/>
            <person name="Sims D."/>
            <person name="Brettin T."/>
            <person name="Kuske C."/>
            <person name="Detter J.C."/>
            <person name="Han C."/>
            <person name="Lapidus A."/>
            <person name="Copeland A."/>
            <person name="Glavina Del Rio T."/>
            <person name="Nolan M."/>
            <person name="Lucas S."/>
            <person name="Tice H."/>
            <person name="Cheng J.F."/>
            <person name="Bruce D."/>
            <person name="Goodwin L."/>
            <person name="Pitluck S."/>
            <person name="Ovchinnikova G."/>
            <person name="Pati A."/>
            <person name="Ivanova N."/>
            <person name="Chen A."/>
            <person name="Palaniappan K."/>
            <person name="Chain P."/>
            <person name="D'haeseleer P."/>
            <person name="Goker M."/>
            <person name="Bristow J."/>
            <person name="Eisen J.A."/>
            <person name="Markowitz V."/>
            <person name="Hugenholtz P."/>
            <person name="Rohde M."/>
            <person name="Klenk H.P."/>
            <person name="Kyrpides N.C."/>
        </authorList>
    </citation>
    <scope>NUCLEOTIDE SEQUENCE [LARGE SCALE GENOMIC DNA]</scope>
    <source>
        <strain evidence="12">ATCC 700683 / DSM 15641 / 12-3</strain>
    </source>
</reference>
<dbReference type="OrthoDB" id="9803322at2"/>
<dbReference type="InterPro" id="IPR005844">
    <property type="entry name" value="A-D-PHexomutase_a/b/a-I"/>
</dbReference>